<dbReference type="Proteomes" id="UP000194360">
    <property type="component" value="Unassembled WGS sequence"/>
</dbReference>
<evidence type="ECO:0000256" key="3">
    <source>
        <dbReference type="ARBA" id="ARBA00022989"/>
    </source>
</evidence>
<sequence>MEDPELAAELAEHQHDHGHRDVSGGWLRAATFGAMDGLVTTIALIAGVGGGGADRDLIVLTGMAGVVAGAFSMALGEFASVGTQNDAVDAEASVERRELARHPRAEQYELAQTYREMGLSEQTAAAVAREVHADPELALRVHLTQELGVSLDSKPSPWVAATSSFAAFVVGGIIPLVTFLLGYSSLALGLAVGGIGLLVAGALTSRFTSRTWWGAALRQLAFGAIAAGATYLVGMLIGVSVG</sequence>
<dbReference type="OrthoDB" id="188924at2"/>
<dbReference type="PANTHER" id="PTHR31851">
    <property type="entry name" value="FE(2+)/MN(2+) TRANSPORTER PCL1"/>
    <property type="match status" value="1"/>
</dbReference>
<feature type="compositionally biased region" description="Basic and acidic residues" evidence="5">
    <location>
        <begin position="10"/>
        <end position="20"/>
    </location>
</feature>
<comment type="subcellular location">
    <subcellularLocation>
        <location evidence="1">Endomembrane system</location>
        <topology evidence="1">Multi-pass membrane protein</topology>
    </subcellularLocation>
</comment>
<dbReference type="RefSeq" id="WP_085911749.1">
    <property type="nucleotide sequence ID" value="NZ_AP018920.1"/>
</dbReference>
<evidence type="ECO:0000313" key="8">
    <source>
        <dbReference type="Proteomes" id="UP000194360"/>
    </source>
</evidence>
<evidence type="ECO:0000256" key="1">
    <source>
        <dbReference type="ARBA" id="ARBA00004127"/>
    </source>
</evidence>
<keyword evidence="3 6" id="KW-1133">Transmembrane helix</keyword>
<evidence type="ECO:0000256" key="5">
    <source>
        <dbReference type="SAM" id="MobiDB-lite"/>
    </source>
</evidence>
<dbReference type="GO" id="GO:0012505">
    <property type="term" value="C:endomembrane system"/>
    <property type="evidence" value="ECO:0007669"/>
    <property type="project" value="UniProtKB-SubCell"/>
</dbReference>
<evidence type="ECO:0000256" key="2">
    <source>
        <dbReference type="ARBA" id="ARBA00022692"/>
    </source>
</evidence>
<feature type="transmembrane region" description="Helical" evidence="6">
    <location>
        <begin position="220"/>
        <end position="241"/>
    </location>
</feature>
<evidence type="ECO:0000256" key="6">
    <source>
        <dbReference type="SAM" id="Phobius"/>
    </source>
</evidence>
<name>A0A1Y2N4Z4_PSEAH</name>
<dbReference type="Pfam" id="PF01988">
    <property type="entry name" value="VIT1"/>
    <property type="match status" value="1"/>
</dbReference>
<feature type="transmembrane region" description="Helical" evidence="6">
    <location>
        <begin position="188"/>
        <end position="208"/>
    </location>
</feature>
<keyword evidence="2 6" id="KW-0812">Transmembrane</keyword>
<comment type="caution">
    <text evidence="7">The sequence shown here is derived from an EMBL/GenBank/DDBJ whole genome shotgun (WGS) entry which is preliminary data.</text>
</comment>
<dbReference type="AlphaFoldDB" id="A0A1Y2N4Z4"/>
<feature type="region of interest" description="Disordered" evidence="5">
    <location>
        <begin position="1"/>
        <end position="20"/>
    </location>
</feature>
<dbReference type="GO" id="GO:0005384">
    <property type="term" value="F:manganese ion transmembrane transporter activity"/>
    <property type="evidence" value="ECO:0007669"/>
    <property type="project" value="InterPro"/>
</dbReference>
<accession>A0A1Y2N4Z4</accession>
<evidence type="ECO:0000313" key="7">
    <source>
        <dbReference type="EMBL" id="OSY42554.1"/>
    </source>
</evidence>
<dbReference type="GO" id="GO:0030026">
    <property type="term" value="P:intracellular manganese ion homeostasis"/>
    <property type="evidence" value="ECO:0007669"/>
    <property type="project" value="InterPro"/>
</dbReference>
<reference evidence="7 8" key="1">
    <citation type="submission" date="2016-09" db="EMBL/GenBank/DDBJ databases">
        <title>Pseudonocardia autotrophica DSM535, a candidate organism with high potential of specific P450 cytochromes.</title>
        <authorList>
            <person name="Grumaz C."/>
            <person name="Vainshtein Y."/>
            <person name="Kirstahler P."/>
            <person name="Sohn K."/>
        </authorList>
    </citation>
    <scope>NUCLEOTIDE SEQUENCE [LARGE SCALE GENOMIC DNA]</scope>
    <source>
        <strain evidence="7 8">DSM 535</strain>
    </source>
</reference>
<proteinExistence type="predicted"/>
<keyword evidence="8" id="KW-1185">Reference proteome</keyword>
<feature type="transmembrane region" description="Helical" evidence="6">
    <location>
        <begin position="57"/>
        <end position="75"/>
    </location>
</feature>
<dbReference type="EMBL" id="MIGB01000005">
    <property type="protein sequence ID" value="OSY42554.1"/>
    <property type="molecule type" value="Genomic_DNA"/>
</dbReference>
<organism evidence="7 8">
    <name type="scientific">Pseudonocardia autotrophica</name>
    <name type="common">Amycolata autotrophica</name>
    <name type="synonym">Nocardia autotrophica</name>
    <dbReference type="NCBI Taxonomy" id="2074"/>
    <lineage>
        <taxon>Bacteria</taxon>
        <taxon>Bacillati</taxon>
        <taxon>Actinomycetota</taxon>
        <taxon>Actinomycetes</taxon>
        <taxon>Pseudonocardiales</taxon>
        <taxon>Pseudonocardiaceae</taxon>
        <taxon>Pseudonocardia</taxon>
    </lineage>
</organism>
<feature type="transmembrane region" description="Helical" evidence="6">
    <location>
        <begin position="158"/>
        <end position="181"/>
    </location>
</feature>
<keyword evidence="4 6" id="KW-0472">Membrane</keyword>
<dbReference type="InterPro" id="IPR008217">
    <property type="entry name" value="Ccc1_fam"/>
</dbReference>
<gene>
    <name evidence="7" type="ORF">BG845_01477</name>
</gene>
<dbReference type="STRING" id="2074.BG845_01477"/>
<feature type="transmembrane region" description="Helical" evidence="6">
    <location>
        <begin position="26"/>
        <end position="45"/>
    </location>
</feature>
<evidence type="ECO:0000256" key="4">
    <source>
        <dbReference type="ARBA" id="ARBA00023136"/>
    </source>
</evidence>
<protein>
    <submittedName>
        <fullName evidence="7">VIT family protein</fullName>
    </submittedName>
</protein>